<dbReference type="InterPro" id="IPR052922">
    <property type="entry name" value="Cytidylate_Kinase-2"/>
</dbReference>
<name>A0A7Y9S3Y4_9MICC</name>
<dbReference type="EMBL" id="JACBYQ010000001">
    <property type="protein sequence ID" value="NYE94128.1"/>
    <property type="molecule type" value="Genomic_DNA"/>
</dbReference>
<dbReference type="Proteomes" id="UP000521748">
    <property type="component" value="Unassembled WGS sequence"/>
</dbReference>
<dbReference type="RefSeq" id="WP_246279405.1">
    <property type="nucleotide sequence ID" value="NZ_JACBYQ010000001.1"/>
</dbReference>
<comment type="caution">
    <text evidence="1">The sequence shown here is derived from an EMBL/GenBank/DDBJ whole genome shotgun (WGS) entry which is preliminary data.</text>
</comment>
<dbReference type="CDD" id="cd02019">
    <property type="entry name" value="NK"/>
    <property type="match status" value="1"/>
</dbReference>
<gene>
    <name evidence="1" type="ORF">FHU41_000349</name>
</gene>
<accession>A0A7Y9S3Y4</accession>
<sequence length="202" mass="22645">MASALPEPAPLNPSGPGLPGNAHRVLIYGVTGSGKSTLALRLSTLTGFEAHLVDEEIGWLPGWQGRPEAQMRELAAELAAGESWIFDSTYSKFRDLLLSRTELIIGLDYPRSLTLFRLIRRTVRRIVRREQVCNGNVETWAKVFSSDSILIWHFKSFTRKRRAMREFAAQAAMDHSAPRVLLFKHPDQTDRWLASLSDAVGS</sequence>
<proteinExistence type="predicted"/>
<keyword evidence="2" id="KW-1185">Reference proteome</keyword>
<dbReference type="Gene3D" id="3.40.50.300">
    <property type="entry name" value="P-loop containing nucleotide triphosphate hydrolases"/>
    <property type="match status" value="1"/>
</dbReference>
<dbReference type="PANTHER" id="PTHR37816">
    <property type="entry name" value="YALI0E33011P"/>
    <property type="match status" value="1"/>
</dbReference>
<evidence type="ECO:0000313" key="1">
    <source>
        <dbReference type="EMBL" id="NYE94128.1"/>
    </source>
</evidence>
<reference evidence="1 2" key="1">
    <citation type="submission" date="2020-07" db="EMBL/GenBank/DDBJ databases">
        <title>Sequencing the genomes of 1000 actinobacteria strains.</title>
        <authorList>
            <person name="Klenk H.-P."/>
        </authorList>
    </citation>
    <scope>NUCLEOTIDE SEQUENCE [LARGE SCALE GENOMIC DNA]</scope>
    <source>
        <strain evidence="1 2">DSM 102047</strain>
    </source>
</reference>
<protein>
    <submittedName>
        <fullName evidence="1">Adenylate kinase family enzyme</fullName>
    </submittedName>
</protein>
<evidence type="ECO:0000313" key="2">
    <source>
        <dbReference type="Proteomes" id="UP000521748"/>
    </source>
</evidence>
<dbReference type="AlphaFoldDB" id="A0A7Y9S3Y4"/>
<keyword evidence="1" id="KW-0808">Transferase</keyword>
<dbReference type="PANTHER" id="PTHR37816:SF1">
    <property type="entry name" value="TOXIN"/>
    <property type="match status" value="1"/>
</dbReference>
<organism evidence="1 2">
    <name type="scientific">Psychromicrobium silvestre</name>
    <dbReference type="NCBI Taxonomy" id="1645614"/>
    <lineage>
        <taxon>Bacteria</taxon>
        <taxon>Bacillati</taxon>
        <taxon>Actinomycetota</taxon>
        <taxon>Actinomycetes</taxon>
        <taxon>Micrococcales</taxon>
        <taxon>Micrococcaceae</taxon>
        <taxon>Psychromicrobium</taxon>
    </lineage>
</organism>
<keyword evidence="1" id="KW-0418">Kinase</keyword>
<dbReference type="SUPFAM" id="SSF52540">
    <property type="entry name" value="P-loop containing nucleoside triphosphate hydrolases"/>
    <property type="match status" value="1"/>
</dbReference>
<dbReference type="InterPro" id="IPR027417">
    <property type="entry name" value="P-loop_NTPase"/>
</dbReference>
<dbReference type="GO" id="GO:0016301">
    <property type="term" value="F:kinase activity"/>
    <property type="evidence" value="ECO:0007669"/>
    <property type="project" value="UniProtKB-KW"/>
</dbReference>